<feature type="region of interest" description="Disordered" evidence="5">
    <location>
        <begin position="192"/>
        <end position="215"/>
    </location>
</feature>
<comment type="caution">
    <text evidence="7">The sequence shown here is derived from an EMBL/GenBank/DDBJ whole genome shotgun (WGS) entry which is preliminary data.</text>
</comment>
<evidence type="ECO:0000256" key="4">
    <source>
        <dbReference type="ARBA" id="ARBA00023235"/>
    </source>
</evidence>
<feature type="domain" description="Pus10-like C-terminal" evidence="6">
    <location>
        <begin position="295"/>
        <end position="383"/>
    </location>
</feature>
<name>A0AAD3CHQ8_9STRA</name>
<evidence type="ECO:0000256" key="5">
    <source>
        <dbReference type="SAM" id="MobiDB-lite"/>
    </source>
</evidence>
<gene>
    <name evidence="7" type="ORF">CTEN210_02535</name>
</gene>
<dbReference type="Gene3D" id="3.30.70.3190">
    <property type="match status" value="1"/>
</dbReference>
<accession>A0AAD3CHQ8</accession>
<keyword evidence="8" id="KW-1185">Reference proteome</keyword>
<dbReference type="FunFam" id="3.30.70.3190:FF:000001">
    <property type="entry name" value="tRNA pseudouridine synthase Pus10"/>
    <property type="match status" value="1"/>
</dbReference>
<evidence type="ECO:0000256" key="2">
    <source>
        <dbReference type="ARBA" id="ARBA00012787"/>
    </source>
</evidence>
<reference evidence="7 8" key="1">
    <citation type="journal article" date="2021" name="Sci. Rep.">
        <title>The genome of the diatom Chaetoceros tenuissimus carries an ancient integrated fragment of an extant virus.</title>
        <authorList>
            <person name="Hongo Y."/>
            <person name="Kimura K."/>
            <person name="Takaki Y."/>
            <person name="Yoshida Y."/>
            <person name="Baba S."/>
            <person name="Kobayashi G."/>
            <person name="Nagasaki K."/>
            <person name="Hano T."/>
            <person name="Tomaru Y."/>
        </authorList>
    </citation>
    <scope>NUCLEOTIDE SEQUENCE [LARGE SCALE GENOMIC DNA]</scope>
    <source>
        <strain evidence="7 8">NIES-3715</strain>
    </source>
</reference>
<dbReference type="PANTHER" id="PTHR21568">
    <property type="entry name" value="TRNA PSEUDOURIDINE SYNTHASE PUS10"/>
    <property type="match status" value="1"/>
</dbReference>
<dbReference type="GO" id="GO:0160148">
    <property type="term" value="F:tRNA pseudouridine(55) synthase activity"/>
    <property type="evidence" value="ECO:0007669"/>
    <property type="project" value="UniProtKB-EC"/>
</dbReference>
<dbReference type="AlphaFoldDB" id="A0AAD3CHQ8"/>
<sequence length="613" mass="69107">MSSAQEILEEKIGLHLCHICISQFLRHGYPIKKNETGKMCMVCMNILQPSFQNEIMKKIDQSMEVYGGYDVNVLSKTCPTVAIPTHLFVRAQIVLATIEDANLDDFILKKSYSSNDLYIAIKEIFRSNIGNLLREKFTKESYPSIQDLPDDVKRTLYEEESGNINCHIIVNASENVSVPGNIISFPSYAPKRDRKRFRGNDPTNKQGGDPRTNADKILKKDFEKQWQGENAGDAKDSLLVSLLDRNKVLQQLDSEMKKPEVKKELSKWILATTKEDVDSNNCLSITAVCWRMPFYLKGRYTKARRDCSQTPFYVPSDDNKNKMVRKGKTSVEEEICPVISKIACEGISCQNNITDEMQGPGSKVVFGMAKFHASGREDMDVRMALPPDCFEAEKANLYSKQVDKRFGSGRPFVLEIIDAKKMPSIDTLSKAVMTINKVSSLQDIVITSKTVSDGAWIKEKDRDNVLYGNNQMGVGVSGLDFCGSSSFKNLQSETEDKVKFYGCLCWSENEIPSQKYLDEKIAKESIYPLEIHQSTPLRVLHRRAAGVRTRHVLSMKAYRIDEHWFRLSLSTTAGTYVKEFVHGDLGRCTPSISSLLGCKTDIVELDCEGIATT</sequence>
<dbReference type="InterPro" id="IPR048741">
    <property type="entry name" value="Pus10-like_C"/>
</dbReference>
<dbReference type="InterPro" id="IPR039894">
    <property type="entry name" value="Pus10-like"/>
</dbReference>
<evidence type="ECO:0000313" key="7">
    <source>
        <dbReference type="EMBL" id="GFH46061.1"/>
    </source>
</evidence>
<keyword evidence="3" id="KW-0819">tRNA processing</keyword>
<dbReference type="Proteomes" id="UP001054902">
    <property type="component" value="Unassembled WGS sequence"/>
</dbReference>
<dbReference type="EMBL" id="BLLK01000022">
    <property type="protein sequence ID" value="GFH46061.1"/>
    <property type="molecule type" value="Genomic_DNA"/>
</dbReference>
<proteinExistence type="inferred from homology"/>
<dbReference type="Pfam" id="PF21238">
    <property type="entry name" value="Pus10_C"/>
    <property type="match status" value="2"/>
</dbReference>
<comment type="similarity">
    <text evidence="1">Belongs to the pseudouridine synthase Pus10 family.</text>
</comment>
<protein>
    <recommendedName>
        <fullName evidence="2">tRNA pseudouridine(55) synthase</fullName>
        <ecNumber evidence="2">5.4.99.25</ecNumber>
    </recommendedName>
</protein>
<evidence type="ECO:0000256" key="1">
    <source>
        <dbReference type="ARBA" id="ARBA00009652"/>
    </source>
</evidence>
<evidence type="ECO:0000256" key="3">
    <source>
        <dbReference type="ARBA" id="ARBA00022694"/>
    </source>
</evidence>
<dbReference type="InterPro" id="IPR020103">
    <property type="entry name" value="PsdUridine_synth_cat_dom_sf"/>
</dbReference>
<dbReference type="PANTHER" id="PTHR21568:SF0">
    <property type="entry name" value="TRNA PSEUDOURIDINE SYNTHASE PUS10"/>
    <property type="match status" value="1"/>
</dbReference>
<dbReference type="Gene3D" id="3.30.70.2510">
    <property type="match status" value="1"/>
</dbReference>
<dbReference type="GO" id="GO:0003723">
    <property type="term" value="F:RNA binding"/>
    <property type="evidence" value="ECO:0007669"/>
    <property type="project" value="InterPro"/>
</dbReference>
<dbReference type="GO" id="GO:0031119">
    <property type="term" value="P:tRNA pseudouridine synthesis"/>
    <property type="evidence" value="ECO:0007669"/>
    <property type="project" value="TreeGrafter"/>
</dbReference>
<feature type="domain" description="Pus10-like C-terminal" evidence="6">
    <location>
        <begin position="471"/>
        <end position="609"/>
    </location>
</feature>
<dbReference type="SUPFAM" id="SSF55120">
    <property type="entry name" value="Pseudouridine synthase"/>
    <property type="match status" value="1"/>
</dbReference>
<evidence type="ECO:0000259" key="6">
    <source>
        <dbReference type="Pfam" id="PF21238"/>
    </source>
</evidence>
<organism evidence="7 8">
    <name type="scientific">Chaetoceros tenuissimus</name>
    <dbReference type="NCBI Taxonomy" id="426638"/>
    <lineage>
        <taxon>Eukaryota</taxon>
        <taxon>Sar</taxon>
        <taxon>Stramenopiles</taxon>
        <taxon>Ochrophyta</taxon>
        <taxon>Bacillariophyta</taxon>
        <taxon>Coscinodiscophyceae</taxon>
        <taxon>Chaetocerotophycidae</taxon>
        <taxon>Chaetocerotales</taxon>
        <taxon>Chaetocerotaceae</taxon>
        <taxon>Chaetoceros</taxon>
    </lineage>
</organism>
<keyword evidence="4" id="KW-0413">Isomerase</keyword>
<dbReference type="EC" id="5.4.99.25" evidence="2"/>
<evidence type="ECO:0000313" key="8">
    <source>
        <dbReference type="Proteomes" id="UP001054902"/>
    </source>
</evidence>